<protein>
    <submittedName>
        <fullName evidence="1">Uncharacterized protein</fullName>
    </submittedName>
</protein>
<dbReference type="Proteomes" id="UP001316803">
    <property type="component" value="Unassembled WGS sequence"/>
</dbReference>
<accession>A0AAN8EMP6</accession>
<comment type="caution">
    <text evidence="1">The sequence shown here is derived from an EMBL/GenBank/DDBJ whole genome shotgun (WGS) entry which is preliminary data.</text>
</comment>
<sequence length="96" mass="11137">MARLADLSHETHRRIVRMLLPDTDEKDKERTKAISNLSKASIYWGTVVIEAMRGQKKELEQIKTSIHPKDSSRKELRRMVRKMLFRLGRTAGAECS</sequence>
<keyword evidence="2" id="KW-1185">Reference proteome</keyword>
<gene>
    <name evidence="1" type="ORF">OHC33_001469</name>
</gene>
<dbReference type="EMBL" id="JAKLMC020000003">
    <property type="protein sequence ID" value="KAK5957100.1"/>
    <property type="molecule type" value="Genomic_DNA"/>
</dbReference>
<dbReference type="AlphaFoldDB" id="A0AAN8EMP6"/>
<proteinExistence type="predicted"/>
<reference evidence="1 2" key="1">
    <citation type="submission" date="2022-12" db="EMBL/GenBank/DDBJ databases">
        <title>Genomic features and morphological characterization of a novel Knufia sp. strain isolated from spacecraft assembly facility.</title>
        <authorList>
            <person name="Teixeira M."/>
            <person name="Chander A.M."/>
            <person name="Stajich J.E."/>
            <person name="Venkateswaran K."/>
        </authorList>
    </citation>
    <scope>NUCLEOTIDE SEQUENCE [LARGE SCALE GENOMIC DNA]</scope>
    <source>
        <strain evidence="1 2">FJI-L2-BK-P2</strain>
    </source>
</reference>
<evidence type="ECO:0000313" key="2">
    <source>
        <dbReference type="Proteomes" id="UP001316803"/>
    </source>
</evidence>
<organism evidence="1 2">
    <name type="scientific">Knufia fluminis</name>
    <dbReference type="NCBI Taxonomy" id="191047"/>
    <lineage>
        <taxon>Eukaryota</taxon>
        <taxon>Fungi</taxon>
        <taxon>Dikarya</taxon>
        <taxon>Ascomycota</taxon>
        <taxon>Pezizomycotina</taxon>
        <taxon>Eurotiomycetes</taxon>
        <taxon>Chaetothyriomycetidae</taxon>
        <taxon>Chaetothyriales</taxon>
        <taxon>Trichomeriaceae</taxon>
        <taxon>Knufia</taxon>
    </lineage>
</organism>
<name>A0AAN8EMP6_9EURO</name>
<evidence type="ECO:0000313" key="1">
    <source>
        <dbReference type="EMBL" id="KAK5957100.1"/>
    </source>
</evidence>